<accession>A0A1G8YQ32</accession>
<sequence>MKIKSDTNGKLFQFKIIMKKSFALLLLLFTAAFFTGCEDVVNVDLDEAAPRLVVDAAINWQKGTAGNEQKIKLSTSTGYYDSNIPTVSGAVVNIKNSLGTTFDFIETVPNSGEYICSTFVPQINETYTLTVISNGQTLTATETLKPVPPIDKIEQETKPGFGDEGDAIEVKVYFTDNGFARDFYMLRFKSSRKAIPEFNIEDDEFFQGNQVFGLYRDSDLEPGDNLDITLYGISERYGNYMNILLGIADGGGPFSVPPATLRSNLVNQTNFDNYVFGYFTLSETDHVNYAIE</sequence>
<dbReference type="Proteomes" id="UP000199580">
    <property type="component" value="Unassembled WGS sequence"/>
</dbReference>
<protein>
    <recommendedName>
        <fullName evidence="3">DUF4249 domain-containing protein</fullName>
    </recommendedName>
</protein>
<dbReference type="AlphaFoldDB" id="A0A1G8YQ32"/>
<evidence type="ECO:0000313" key="2">
    <source>
        <dbReference type="Proteomes" id="UP000199580"/>
    </source>
</evidence>
<dbReference type="InterPro" id="IPR025345">
    <property type="entry name" value="DUF4249"/>
</dbReference>
<organism evidence="1 2">
    <name type="scientific">Flavobacterium noncentrifugens</name>
    <dbReference type="NCBI Taxonomy" id="1128970"/>
    <lineage>
        <taxon>Bacteria</taxon>
        <taxon>Pseudomonadati</taxon>
        <taxon>Bacteroidota</taxon>
        <taxon>Flavobacteriia</taxon>
        <taxon>Flavobacteriales</taxon>
        <taxon>Flavobacteriaceae</taxon>
        <taxon>Flavobacterium</taxon>
    </lineage>
</organism>
<proteinExistence type="predicted"/>
<name>A0A1G8YQ32_9FLAO</name>
<dbReference type="Pfam" id="PF14054">
    <property type="entry name" value="DUF4249"/>
    <property type="match status" value="1"/>
</dbReference>
<dbReference type="EMBL" id="FNEZ01000003">
    <property type="protein sequence ID" value="SDK04856.1"/>
    <property type="molecule type" value="Genomic_DNA"/>
</dbReference>
<dbReference type="STRING" id="1128970.SAMN04487935_2426"/>
<evidence type="ECO:0008006" key="3">
    <source>
        <dbReference type="Google" id="ProtNLM"/>
    </source>
</evidence>
<reference evidence="1 2" key="1">
    <citation type="submission" date="2016-10" db="EMBL/GenBank/DDBJ databases">
        <authorList>
            <person name="de Groot N.N."/>
        </authorList>
    </citation>
    <scope>NUCLEOTIDE SEQUENCE [LARGE SCALE GENOMIC DNA]</scope>
    <source>
        <strain evidence="1 2">CGMCC 1.10076</strain>
    </source>
</reference>
<keyword evidence="2" id="KW-1185">Reference proteome</keyword>
<dbReference type="RefSeq" id="WP_245699423.1">
    <property type="nucleotide sequence ID" value="NZ_BKAI01000006.1"/>
</dbReference>
<gene>
    <name evidence="1" type="ORF">SAMN04487935_2426</name>
</gene>
<evidence type="ECO:0000313" key="1">
    <source>
        <dbReference type="EMBL" id="SDK04856.1"/>
    </source>
</evidence>